<dbReference type="NCBIfam" id="NF007831">
    <property type="entry name" value="PRK10542.1"/>
    <property type="match status" value="1"/>
</dbReference>
<gene>
    <name evidence="3" type="ORF">Lwor_2036</name>
</gene>
<dbReference type="InterPro" id="IPR036282">
    <property type="entry name" value="Glutathione-S-Trfase_C_sf"/>
</dbReference>
<evidence type="ECO:0000313" key="3">
    <source>
        <dbReference type="EMBL" id="KTD76811.1"/>
    </source>
</evidence>
<dbReference type="InterPro" id="IPR036249">
    <property type="entry name" value="Thioredoxin-like_sf"/>
</dbReference>
<proteinExistence type="predicted"/>
<dbReference type="EMBL" id="LNZC01000027">
    <property type="protein sequence ID" value="KTD76811.1"/>
    <property type="molecule type" value="Genomic_DNA"/>
</dbReference>
<dbReference type="CDD" id="cd03057">
    <property type="entry name" value="GST_N_Beta"/>
    <property type="match status" value="1"/>
</dbReference>
<evidence type="ECO:0000313" key="4">
    <source>
        <dbReference type="Proteomes" id="UP000054662"/>
    </source>
</evidence>
<dbReference type="Proteomes" id="UP000054662">
    <property type="component" value="Unassembled WGS sequence"/>
</dbReference>
<sequence>MKLYYYKGACSLVVRIIMNELGIKFQDEEVDLWAKKTASGTNFLDINPKGAVPALVLDNGDVMTESQVILQYLTDITSGHELLAPVGNLKRYHTLEWLNYVSTELHKTLGMFFVPMVTEEIKEKLLIPLAMYKLGYVEKHLSHNTYLMGDYYSLPDAYLYVVLRWARSFTLDFTLYPNLLKYMELIQNRAAVTLSLKQEGF</sequence>
<dbReference type="Gene3D" id="3.40.30.10">
    <property type="entry name" value="Glutaredoxin"/>
    <property type="match status" value="1"/>
</dbReference>
<reference evidence="3 4" key="1">
    <citation type="submission" date="2015-11" db="EMBL/GenBank/DDBJ databases">
        <title>Genomic analysis of 38 Legionella species identifies large and diverse effector repertoires.</title>
        <authorList>
            <person name="Burstein D."/>
            <person name="Amaro F."/>
            <person name="Zusman T."/>
            <person name="Lifshitz Z."/>
            <person name="Cohen O."/>
            <person name="Gilbert J.A."/>
            <person name="Pupko T."/>
            <person name="Shuman H.A."/>
            <person name="Segal G."/>
        </authorList>
    </citation>
    <scope>NUCLEOTIDE SEQUENCE [LARGE SCALE GENOMIC DNA]</scope>
    <source>
        <strain evidence="3 4">ATCC 49508</strain>
    </source>
</reference>
<dbReference type="SFLD" id="SFLDG00358">
    <property type="entry name" value="Main_(cytGST)"/>
    <property type="match status" value="1"/>
</dbReference>
<name>A0A0W1A638_9GAMM</name>
<dbReference type="Pfam" id="PF13409">
    <property type="entry name" value="GST_N_2"/>
    <property type="match status" value="1"/>
</dbReference>
<dbReference type="SFLD" id="SFLDS00019">
    <property type="entry name" value="Glutathione_Transferase_(cytos"/>
    <property type="match status" value="1"/>
</dbReference>
<dbReference type="PANTHER" id="PTHR44051">
    <property type="entry name" value="GLUTATHIONE S-TRANSFERASE-RELATED"/>
    <property type="match status" value="1"/>
</dbReference>
<feature type="domain" description="GST N-terminal" evidence="1">
    <location>
        <begin position="1"/>
        <end position="81"/>
    </location>
</feature>
<keyword evidence="4" id="KW-1185">Reference proteome</keyword>
<dbReference type="InterPro" id="IPR010987">
    <property type="entry name" value="Glutathione-S-Trfase_C-like"/>
</dbReference>
<accession>A0A0W1A638</accession>
<keyword evidence="3" id="KW-0808">Transferase</keyword>
<dbReference type="PANTHER" id="PTHR44051:SF8">
    <property type="entry name" value="GLUTATHIONE S-TRANSFERASE GSTA"/>
    <property type="match status" value="1"/>
</dbReference>
<dbReference type="InterPro" id="IPR004045">
    <property type="entry name" value="Glutathione_S-Trfase_N"/>
</dbReference>
<organism evidence="3 4">
    <name type="scientific">Legionella worsleiensis</name>
    <dbReference type="NCBI Taxonomy" id="45076"/>
    <lineage>
        <taxon>Bacteria</taxon>
        <taxon>Pseudomonadati</taxon>
        <taxon>Pseudomonadota</taxon>
        <taxon>Gammaproteobacteria</taxon>
        <taxon>Legionellales</taxon>
        <taxon>Legionellaceae</taxon>
        <taxon>Legionella</taxon>
    </lineage>
</organism>
<dbReference type="Gene3D" id="1.20.1050.10">
    <property type="match status" value="1"/>
</dbReference>
<dbReference type="GO" id="GO:0016740">
    <property type="term" value="F:transferase activity"/>
    <property type="evidence" value="ECO:0007669"/>
    <property type="project" value="UniProtKB-KW"/>
</dbReference>
<dbReference type="InterPro" id="IPR040079">
    <property type="entry name" value="Glutathione_S-Trfase"/>
</dbReference>
<dbReference type="CDD" id="cd03188">
    <property type="entry name" value="GST_C_Beta"/>
    <property type="match status" value="1"/>
</dbReference>
<dbReference type="AlphaFoldDB" id="A0A0W1A638"/>
<dbReference type="RefSeq" id="WP_058493803.1">
    <property type="nucleotide sequence ID" value="NZ_CBCRUR010000004.1"/>
</dbReference>
<dbReference type="OrthoDB" id="8772754at2"/>
<dbReference type="Pfam" id="PF00043">
    <property type="entry name" value="GST_C"/>
    <property type="match status" value="1"/>
</dbReference>
<feature type="domain" description="GST C-terminal" evidence="2">
    <location>
        <begin position="87"/>
        <end position="201"/>
    </location>
</feature>
<dbReference type="STRING" id="45076.Lwor_2036"/>
<dbReference type="PATRIC" id="fig|45076.6.peg.2223"/>
<comment type="caution">
    <text evidence="3">The sequence shown here is derived from an EMBL/GenBank/DDBJ whole genome shotgun (WGS) entry which is preliminary data.</text>
</comment>
<dbReference type="SUPFAM" id="SSF52833">
    <property type="entry name" value="Thioredoxin-like"/>
    <property type="match status" value="1"/>
</dbReference>
<evidence type="ECO:0000259" key="1">
    <source>
        <dbReference type="PROSITE" id="PS50404"/>
    </source>
</evidence>
<evidence type="ECO:0000259" key="2">
    <source>
        <dbReference type="PROSITE" id="PS50405"/>
    </source>
</evidence>
<protein>
    <submittedName>
        <fullName evidence="3">Glutathione S-transferase</fullName>
    </submittedName>
</protein>
<dbReference type="InterPro" id="IPR004046">
    <property type="entry name" value="GST_C"/>
</dbReference>
<dbReference type="SUPFAM" id="SSF47616">
    <property type="entry name" value="GST C-terminal domain-like"/>
    <property type="match status" value="1"/>
</dbReference>
<dbReference type="PROSITE" id="PS50405">
    <property type="entry name" value="GST_CTER"/>
    <property type="match status" value="1"/>
</dbReference>
<dbReference type="PROSITE" id="PS50404">
    <property type="entry name" value="GST_NTER"/>
    <property type="match status" value="1"/>
</dbReference>
<dbReference type="SFLD" id="SFLDG01150">
    <property type="entry name" value="Main.1:_Beta-like"/>
    <property type="match status" value="1"/>
</dbReference>